<feature type="region of interest" description="Disordered" evidence="2">
    <location>
        <begin position="233"/>
        <end position="272"/>
    </location>
</feature>
<feature type="coiled-coil region" evidence="1">
    <location>
        <begin position="84"/>
        <end position="205"/>
    </location>
</feature>
<evidence type="ECO:0000256" key="2">
    <source>
        <dbReference type="SAM" id="MobiDB-lite"/>
    </source>
</evidence>
<proteinExistence type="predicted"/>
<sequence>MGTENELNADVNNIMTDFYKIKEFYLKEQMLRQKYEGITKHLQEENKVVQDLEKTLRSKLNISRELVLQQQDTISSLLDVKSENIRLSEHMKQLEASLADLKRQLADEKEKWHTNQEKMKLSQNHEMEELKSSCEKRVMEAEREVEVIKAKFHAQCSELAKKLENIQNQNSNEINIIVLEYEERLHKMEERLKAAEAESQQIRDRAATDVVLYQKKVLAMEQQYNNMIQEKEILPPPFSPLPPNSSESFKPGTRRRRNNPFQYHIPSSVNQSQPSIIPLHSILKKTSVYDSAQSSSDKENILPSLDDFADSENVGTGDGKPVEYSTLNICAKASSTSFMTSVSTNSFVDNSSVATRNSIMPHLQFVTEPADLDTIANGPLKQESNQSLEGKKRRFVPAKKRKLFCCNAKDTL</sequence>
<evidence type="ECO:0000256" key="1">
    <source>
        <dbReference type="SAM" id="Coils"/>
    </source>
</evidence>
<reference evidence="3 4" key="1">
    <citation type="journal article" date="2014" name="Nat. Commun.">
        <title>Molecular traces of alternative social organization in a termite genome.</title>
        <authorList>
            <person name="Terrapon N."/>
            <person name="Li C."/>
            <person name="Robertson H.M."/>
            <person name="Ji L."/>
            <person name="Meng X."/>
            <person name="Booth W."/>
            <person name="Chen Z."/>
            <person name="Childers C.P."/>
            <person name="Glastad K.M."/>
            <person name="Gokhale K."/>
            <person name="Gowin J."/>
            <person name="Gronenberg W."/>
            <person name="Hermansen R.A."/>
            <person name="Hu H."/>
            <person name="Hunt B.G."/>
            <person name="Huylmans A.K."/>
            <person name="Khalil S.M."/>
            <person name="Mitchell R.D."/>
            <person name="Munoz-Torres M.C."/>
            <person name="Mustard J.A."/>
            <person name="Pan H."/>
            <person name="Reese J.T."/>
            <person name="Scharf M.E."/>
            <person name="Sun F."/>
            <person name="Vogel H."/>
            <person name="Xiao J."/>
            <person name="Yang W."/>
            <person name="Yang Z."/>
            <person name="Yang Z."/>
            <person name="Zhou J."/>
            <person name="Zhu J."/>
            <person name="Brent C.S."/>
            <person name="Elsik C.G."/>
            <person name="Goodisman M.A."/>
            <person name="Liberles D.A."/>
            <person name="Roe R.M."/>
            <person name="Vargo E.L."/>
            <person name="Vilcinskas A."/>
            <person name="Wang J."/>
            <person name="Bornberg-Bauer E."/>
            <person name="Korb J."/>
            <person name="Zhang G."/>
            <person name="Liebig J."/>
        </authorList>
    </citation>
    <scope>NUCLEOTIDE SEQUENCE [LARGE SCALE GENOMIC DNA]</scope>
    <source>
        <tissue evidence="3">Whole organism</tissue>
    </source>
</reference>
<feature type="compositionally biased region" description="Pro residues" evidence="2">
    <location>
        <begin position="234"/>
        <end position="243"/>
    </location>
</feature>
<dbReference type="AlphaFoldDB" id="A0A067R3T2"/>
<dbReference type="OrthoDB" id="8192030at2759"/>
<dbReference type="InParanoid" id="A0A067R3T2"/>
<evidence type="ECO:0000313" key="4">
    <source>
        <dbReference type="Proteomes" id="UP000027135"/>
    </source>
</evidence>
<name>A0A067R3T2_ZOONE</name>
<evidence type="ECO:0000313" key="3">
    <source>
        <dbReference type="EMBL" id="KDR13818.1"/>
    </source>
</evidence>
<organism evidence="3 4">
    <name type="scientific">Zootermopsis nevadensis</name>
    <name type="common">Dampwood termite</name>
    <dbReference type="NCBI Taxonomy" id="136037"/>
    <lineage>
        <taxon>Eukaryota</taxon>
        <taxon>Metazoa</taxon>
        <taxon>Ecdysozoa</taxon>
        <taxon>Arthropoda</taxon>
        <taxon>Hexapoda</taxon>
        <taxon>Insecta</taxon>
        <taxon>Pterygota</taxon>
        <taxon>Neoptera</taxon>
        <taxon>Polyneoptera</taxon>
        <taxon>Dictyoptera</taxon>
        <taxon>Blattodea</taxon>
        <taxon>Blattoidea</taxon>
        <taxon>Termitoidae</taxon>
        <taxon>Termopsidae</taxon>
        <taxon>Zootermopsis</taxon>
    </lineage>
</organism>
<feature type="compositionally biased region" description="Polar residues" evidence="2">
    <location>
        <begin position="259"/>
        <end position="272"/>
    </location>
</feature>
<keyword evidence="4" id="KW-1185">Reference proteome</keyword>
<gene>
    <name evidence="3" type="ORF">L798_12423</name>
</gene>
<protein>
    <submittedName>
        <fullName evidence="3">Uncharacterized protein</fullName>
    </submittedName>
</protein>
<keyword evidence="1" id="KW-0175">Coiled coil</keyword>
<dbReference type="EMBL" id="KK852920">
    <property type="protein sequence ID" value="KDR13818.1"/>
    <property type="molecule type" value="Genomic_DNA"/>
</dbReference>
<accession>A0A067R3T2</accession>
<dbReference type="Proteomes" id="UP000027135">
    <property type="component" value="Unassembled WGS sequence"/>
</dbReference>